<evidence type="ECO:0000313" key="1">
    <source>
        <dbReference type="EMBL" id="KAL1259003.1"/>
    </source>
</evidence>
<organism evidence="1 2">
    <name type="scientific">Cirrhinus molitorella</name>
    <name type="common">mud carp</name>
    <dbReference type="NCBI Taxonomy" id="172907"/>
    <lineage>
        <taxon>Eukaryota</taxon>
        <taxon>Metazoa</taxon>
        <taxon>Chordata</taxon>
        <taxon>Craniata</taxon>
        <taxon>Vertebrata</taxon>
        <taxon>Euteleostomi</taxon>
        <taxon>Actinopterygii</taxon>
        <taxon>Neopterygii</taxon>
        <taxon>Teleostei</taxon>
        <taxon>Ostariophysi</taxon>
        <taxon>Cypriniformes</taxon>
        <taxon>Cyprinidae</taxon>
        <taxon>Labeoninae</taxon>
        <taxon>Labeonini</taxon>
        <taxon>Cirrhinus</taxon>
    </lineage>
</organism>
<keyword evidence="2" id="KW-1185">Reference proteome</keyword>
<dbReference type="EMBL" id="JAYMGO010000016">
    <property type="protein sequence ID" value="KAL1259003.1"/>
    <property type="molecule type" value="Genomic_DNA"/>
</dbReference>
<reference evidence="1 2" key="1">
    <citation type="submission" date="2023-09" db="EMBL/GenBank/DDBJ databases">
        <authorList>
            <person name="Wang M."/>
        </authorList>
    </citation>
    <scope>NUCLEOTIDE SEQUENCE [LARGE SCALE GENOMIC DNA]</scope>
    <source>
        <strain evidence="1">GT-2023</strain>
        <tissue evidence="1">Liver</tissue>
    </source>
</reference>
<name>A0ABR3M1M2_9TELE</name>
<accession>A0ABR3M1M2</accession>
<comment type="caution">
    <text evidence="1">The sequence shown here is derived from an EMBL/GenBank/DDBJ whole genome shotgun (WGS) entry which is preliminary data.</text>
</comment>
<protein>
    <submittedName>
        <fullName evidence="1">Uncharacterized protein</fullName>
    </submittedName>
</protein>
<proteinExistence type="predicted"/>
<gene>
    <name evidence="1" type="ORF">QQF64_009580</name>
</gene>
<evidence type="ECO:0000313" key="2">
    <source>
        <dbReference type="Proteomes" id="UP001558613"/>
    </source>
</evidence>
<dbReference type="Proteomes" id="UP001558613">
    <property type="component" value="Unassembled WGS sequence"/>
</dbReference>
<sequence>MRRESSDVKDSINHCINKAAFAEYIGLFPEGREAIRIKTENMDCPSSQHMSQQVSQYPTVLTFGLLCLFSSDWQSTPPTEH</sequence>